<evidence type="ECO:0000313" key="7">
    <source>
        <dbReference type="Proteomes" id="UP000807469"/>
    </source>
</evidence>
<feature type="repeat" description="WD" evidence="4">
    <location>
        <begin position="283"/>
        <end position="324"/>
    </location>
</feature>
<dbReference type="CDD" id="cd17041">
    <property type="entry name" value="Ubl_WDR48"/>
    <property type="match status" value="1"/>
</dbReference>
<feature type="region of interest" description="Disordered" evidence="5">
    <location>
        <begin position="1140"/>
        <end position="1165"/>
    </location>
</feature>
<evidence type="ECO:0000256" key="3">
    <source>
        <dbReference type="ARBA" id="ARBA00022737"/>
    </source>
</evidence>
<dbReference type="PROSITE" id="PS50294">
    <property type="entry name" value="WD_REPEATS_REGION"/>
    <property type="match status" value="4"/>
</dbReference>
<reference evidence="6" key="1">
    <citation type="submission" date="2020-11" db="EMBL/GenBank/DDBJ databases">
        <authorList>
            <consortium name="DOE Joint Genome Institute"/>
            <person name="Ahrendt S."/>
            <person name="Riley R."/>
            <person name="Andreopoulos W."/>
            <person name="Labutti K."/>
            <person name="Pangilinan J."/>
            <person name="Ruiz-Duenas F.J."/>
            <person name="Barrasa J.M."/>
            <person name="Sanchez-Garcia M."/>
            <person name="Camarero S."/>
            <person name="Miyauchi S."/>
            <person name="Serrano A."/>
            <person name="Linde D."/>
            <person name="Babiker R."/>
            <person name="Drula E."/>
            <person name="Ayuso-Fernandez I."/>
            <person name="Pacheco R."/>
            <person name="Padilla G."/>
            <person name="Ferreira P."/>
            <person name="Barriuso J."/>
            <person name="Kellner H."/>
            <person name="Castanera R."/>
            <person name="Alfaro M."/>
            <person name="Ramirez L."/>
            <person name="Pisabarro A.G."/>
            <person name="Kuo A."/>
            <person name="Tritt A."/>
            <person name="Lipzen A."/>
            <person name="He G."/>
            <person name="Yan M."/>
            <person name="Ng V."/>
            <person name="Cullen D."/>
            <person name="Martin F."/>
            <person name="Rosso M.-N."/>
            <person name="Henrissat B."/>
            <person name="Hibbett D."/>
            <person name="Martinez A.T."/>
            <person name="Grigoriev I.V."/>
        </authorList>
    </citation>
    <scope>NUCLEOTIDE SEQUENCE</scope>
    <source>
        <strain evidence="6">CIRM-BRFM 674</strain>
    </source>
</reference>
<feature type="region of interest" description="Disordered" evidence="5">
    <location>
        <begin position="33"/>
        <end position="58"/>
    </location>
</feature>
<dbReference type="Proteomes" id="UP000807469">
    <property type="component" value="Unassembled WGS sequence"/>
</dbReference>
<dbReference type="InterPro" id="IPR036322">
    <property type="entry name" value="WD40_repeat_dom_sf"/>
</dbReference>
<dbReference type="SUPFAM" id="SSF50978">
    <property type="entry name" value="WD40 repeat-like"/>
    <property type="match status" value="1"/>
</dbReference>
<feature type="repeat" description="WD" evidence="4">
    <location>
        <begin position="190"/>
        <end position="222"/>
    </location>
</feature>
<keyword evidence="7" id="KW-1185">Reference proteome</keyword>
<dbReference type="PANTHER" id="PTHR19862">
    <property type="entry name" value="WD REPEAT-CONTAINING PROTEIN 48"/>
    <property type="match status" value="1"/>
</dbReference>
<dbReference type="InterPro" id="IPR001680">
    <property type="entry name" value="WD40_rpt"/>
</dbReference>
<dbReference type="Pfam" id="PF00400">
    <property type="entry name" value="WD40"/>
    <property type="match status" value="5"/>
</dbReference>
<dbReference type="InterPro" id="IPR021772">
    <property type="entry name" value="WDR48/Bun107"/>
</dbReference>
<feature type="region of interest" description="Disordered" evidence="5">
    <location>
        <begin position="454"/>
        <end position="524"/>
    </location>
</feature>
<evidence type="ECO:0000256" key="5">
    <source>
        <dbReference type="SAM" id="MobiDB-lite"/>
    </source>
</evidence>
<dbReference type="GO" id="GO:0043130">
    <property type="term" value="F:ubiquitin binding"/>
    <property type="evidence" value="ECO:0007669"/>
    <property type="project" value="TreeGrafter"/>
</dbReference>
<feature type="region of interest" description="Disordered" evidence="5">
    <location>
        <begin position="788"/>
        <end position="835"/>
    </location>
</feature>
<name>A0A9P6CQV9_9AGAR</name>
<comment type="similarity">
    <text evidence="1">Belongs to the WD repeat WDR48 family.</text>
</comment>
<gene>
    <name evidence="6" type="ORF">BDN70DRAFT_882635</name>
</gene>
<feature type="repeat" description="WD" evidence="4">
    <location>
        <begin position="234"/>
        <end position="267"/>
    </location>
</feature>
<keyword evidence="3" id="KW-0677">Repeat</keyword>
<dbReference type="InterPro" id="IPR020472">
    <property type="entry name" value="WD40_PAC1"/>
</dbReference>
<evidence type="ECO:0000256" key="2">
    <source>
        <dbReference type="ARBA" id="ARBA00022574"/>
    </source>
</evidence>
<dbReference type="PROSITE" id="PS50082">
    <property type="entry name" value="WD_REPEATS_2"/>
    <property type="match status" value="4"/>
</dbReference>
<dbReference type="InterPro" id="IPR051246">
    <property type="entry name" value="WDR48"/>
</dbReference>
<feature type="compositionally biased region" description="Basic and acidic residues" evidence="5">
    <location>
        <begin position="1153"/>
        <end position="1165"/>
    </location>
</feature>
<dbReference type="PANTHER" id="PTHR19862:SF14">
    <property type="entry name" value="WD REPEAT-CONTAINING PROTEIN 48"/>
    <property type="match status" value="1"/>
</dbReference>
<accession>A0A9P6CQV9</accession>
<feature type="compositionally biased region" description="Polar residues" evidence="5">
    <location>
        <begin position="795"/>
        <end position="813"/>
    </location>
</feature>
<dbReference type="Pfam" id="PF11816">
    <property type="entry name" value="DUF3337"/>
    <property type="match status" value="1"/>
</dbReference>
<dbReference type="GO" id="GO:0000724">
    <property type="term" value="P:double-strand break repair via homologous recombination"/>
    <property type="evidence" value="ECO:0007669"/>
    <property type="project" value="TreeGrafter"/>
</dbReference>
<protein>
    <submittedName>
        <fullName evidence="6">WD40 repeat-like protein</fullName>
    </submittedName>
</protein>
<feature type="repeat" description="WD" evidence="4">
    <location>
        <begin position="325"/>
        <end position="366"/>
    </location>
</feature>
<evidence type="ECO:0000256" key="4">
    <source>
        <dbReference type="PROSITE-ProRule" id="PRU00221"/>
    </source>
</evidence>
<dbReference type="PRINTS" id="PR00320">
    <property type="entry name" value="GPROTEINBRPT"/>
</dbReference>
<dbReference type="AlphaFoldDB" id="A0A9P6CQV9"/>
<dbReference type="PROSITE" id="PS00678">
    <property type="entry name" value="WD_REPEATS_1"/>
    <property type="match status" value="1"/>
</dbReference>
<organism evidence="6 7">
    <name type="scientific">Pholiota conissans</name>
    <dbReference type="NCBI Taxonomy" id="109636"/>
    <lineage>
        <taxon>Eukaryota</taxon>
        <taxon>Fungi</taxon>
        <taxon>Dikarya</taxon>
        <taxon>Basidiomycota</taxon>
        <taxon>Agaricomycotina</taxon>
        <taxon>Agaricomycetes</taxon>
        <taxon>Agaricomycetidae</taxon>
        <taxon>Agaricales</taxon>
        <taxon>Agaricineae</taxon>
        <taxon>Strophariaceae</taxon>
        <taxon>Pholiota</taxon>
    </lineage>
</organism>
<evidence type="ECO:0000313" key="6">
    <source>
        <dbReference type="EMBL" id="KAF9476316.1"/>
    </source>
</evidence>
<dbReference type="InterPro" id="IPR015943">
    <property type="entry name" value="WD40/YVTN_repeat-like_dom_sf"/>
</dbReference>
<dbReference type="EMBL" id="MU155299">
    <property type="protein sequence ID" value="KAF9476316.1"/>
    <property type="molecule type" value="Genomic_DNA"/>
</dbReference>
<proteinExistence type="inferred from homology"/>
<dbReference type="Gene3D" id="2.130.10.10">
    <property type="entry name" value="YVTN repeat-like/Quinoprotein amine dehydrogenase"/>
    <property type="match status" value="2"/>
</dbReference>
<dbReference type="SMART" id="SM00320">
    <property type="entry name" value="WD40"/>
    <property type="match status" value="8"/>
</dbReference>
<comment type="caution">
    <text evidence="6">The sequence shown here is derived from an EMBL/GenBank/DDBJ whole genome shotgun (WGS) entry which is preliminary data.</text>
</comment>
<sequence>MAHARKRVSYIIPSPVEPIRRLQLPPHGVSRLGATGPLLIPDPSDDKAEASQPPSHPRHRLGVAALALDVSTQLVGRSAPECILYSGGRDGLIMSWDLGIRTKRRKGPEDAKGARRRGQWEFMTGWGDDVLDEETDDADERVVSDGDVLGDVTARRRPTSLASEIPHEQQWETDMSSFQPGTPTQFRQSVQAHTDWINDILLCNYNQTVVSASSDGTVKAWNPHSNTPTDPSTIGSHSDYVRCLAYCREQNWVASGSFDRTIKLWDLHRTSSDPLITLNPPDTLAPKSSVYAIAADPYGRTIVSGSPERVVRLWDPRTGRRTGKLVGHTDNIRAILLSEDSKYLLTGSADASVKLWSLASQRCLHTFTHHTDSVWSLFSDHPSLEVFYSGDRSGLVCRVDVEDCPDLSEGECVLLCNESVDQAKSPAEGINKIMVMDDNLLWTATGASTIKRWNIPQRRATRPHPTVMEQENGRLSPSNSPGFKKRALLSAEPPSEASTRPSTGHGHSRRMSFAPSVHSITSEQWRDREHDVKLNGIPYDSLIKLISPNDPFASYSSARTRDPEVATLYSAASIMSVPRYNARSPQQTIFQSSSMTNPMHSSRTEETIMAANTARALFEERELASDALPFCTEPDGIVKGDHGFVRSVILNDRIYALTVDTVGEVAVWDIVRGLCVGKFPAEVVAAASHSGSSAGGSGEREHSPREALEAVRERIEGEAVVSAWCNADTKAGVLTIHLTERCFDAEVYADEVGYANDRNFNDESKLNIGKWVLRNLFIGFIKEEMRRHQDGSLPPSLSRTPSQDTFEQQNRAGSPTSHDSHRRPSRRPSGSTTTIVWSPNMIPAVAPNVSATARSSPLLTPLIPLHAQPRENLGILPPIPQSPAPNPDVTPTPGYHQRARSGTFDGGLTPGLMTPTAQKEDYFSGRVRQQSIQGVIPGSPDDFSGWSNKVEPQTPSTPSGLIGRLKNFGKATKRPVSDALSPAILPTPSTETPIPEGAPFEEVAKTPLQQLLAGPLEPPSSAEAPLCRLPPNTTVLISKEAQPSYTTIYRGTVMSTQYDMESLEAAMPMWLLEYLLMNQTPATAPLVKMSFVLMPWNKDPDVEPLPELLNTAQSKLTASRYLRIRKIVNHVQDKLDKIMPGSKAASVRSLSEQNDHGRPNRPRAEDEYEILCSDTLLPLGMSLAAVRQHVWKQSIELVLHYRRKRIT</sequence>
<dbReference type="CDD" id="cd00200">
    <property type="entry name" value="WD40"/>
    <property type="match status" value="1"/>
</dbReference>
<dbReference type="OrthoDB" id="2421129at2759"/>
<dbReference type="InterPro" id="IPR019775">
    <property type="entry name" value="WD40_repeat_CS"/>
</dbReference>
<keyword evidence="2 4" id="KW-0853">WD repeat</keyword>
<evidence type="ECO:0000256" key="1">
    <source>
        <dbReference type="ARBA" id="ARBA00006917"/>
    </source>
</evidence>